<proteinExistence type="inferred from homology"/>
<dbReference type="PIRSF" id="PIRSF016080">
    <property type="entry name" value="Restrict_endonuc_II_DpmII"/>
    <property type="match status" value="1"/>
</dbReference>
<evidence type="ECO:0000313" key="3">
    <source>
        <dbReference type="EMBL" id="KZX13726.1"/>
    </source>
</evidence>
<comment type="catalytic activity">
    <reaction evidence="1">
        <text>Endonucleolytic cleavage of DNA to give specific double-stranded fragments with terminal 5'-phosphates.</text>
        <dbReference type="EC" id="3.1.21.4"/>
    </reaction>
</comment>
<dbReference type="GO" id="GO:0009307">
    <property type="term" value="P:DNA restriction-modification system"/>
    <property type="evidence" value="ECO:0007669"/>
    <property type="project" value="UniProtKB-UniRule"/>
</dbReference>
<keyword evidence="1" id="KW-0540">Nuclease</keyword>
<dbReference type="EMBL" id="LWMU01000047">
    <property type="protein sequence ID" value="KZX13726.1"/>
    <property type="molecule type" value="Genomic_DNA"/>
</dbReference>
<dbReference type="RefSeq" id="WP_082853375.1">
    <property type="nucleotide sequence ID" value="NZ_CAJVUI010000002.1"/>
</dbReference>
<evidence type="ECO:0000313" key="4">
    <source>
        <dbReference type="Proteomes" id="UP000077428"/>
    </source>
</evidence>
<comment type="caution">
    <text evidence="3">The sequence shown here is derived from an EMBL/GenBank/DDBJ whole genome shotgun (WGS) entry which is preliminary data.</text>
</comment>
<dbReference type="Pfam" id="PF04556">
    <property type="entry name" value="DpnII"/>
    <property type="match status" value="1"/>
</dbReference>
<dbReference type="OrthoDB" id="268803at2157"/>
<name>A0A166BRI0_METOA</name>
<feature type="domain" description="Restriction endonuclease type II DpnII-like" evidence="2">
    <location>
        <begin position="18"/>
        <end position="278"/>
    </location>
</feature>
<dbReference type="REBASE" id="159242">
    <property type="entry name" value="Mor7256ORF4330P"/>
</dbReference>
<dbReference type="Proteomes" id="UP000077428">
    <property type="component" value="Unassembled WGS sequence"/>
</dbReference>
<comment type="similarity">
    <text evidence="1">Belongs to the DpnII type II restriction endonuclease family.</text>
</comment>
<comment type="function">
    <text evidence="1">A P subtype restriction enzyme that recognizes the double-stranded unmethylated sequence 5'-GATC-3'.</text>
</comment>
<accession>A0A166BRI0</accession>
<dbReference type="AlphaFoldDB" id="A0A166BRI0"/>
<sequence>MVNYAKLGYSSYQNYLIDFYKSLMLTNHTFDFFVDWEKIYKNLEDSIFEVSLLNSLSKINEEDIESKFKELIREYPKVVPILPLILAIRNKKVPIFDINNKSSKEISFKIDSFDEDDIITFCRDTELLELFNNIKDLYSYLLGVEVGLDSNARKNRSGHIFEDIVEDLLNDKIDNKPEYSIVKEDSNIPIHRNKRFDFVIYKNQNPIIAFECNFYNSTGSKPIEVAHAYVDLQKELNEMNIKFIWVTDGQGWKKMQTTLRNVSKDIEFIVNYNILNKIFFKFLECK</sequence>
<keyword evidence="4" id="KW-1185">Reference proteome</keyword>
<gene>
    <name evidence="3" type="primary">mboIR</name>
    <name evidence="3" type="ORF">MBORA_04320</name>
</gene>
<evidence type="ECO:0000256" key="1">
    <source>
        <dbReference type="PIRNR" id="PIRNR016080"/>
    </source>
</evidence>
<protein>
    <recommendedName>
        <fullName evidence="1">Type-2 restriction enzyme</fullName>
        <ecNumber evidence="1">3.1.21.4</ecNumber>
    </recommendedName>
</protein>
<keyword evidence="1" id="KW-0255">Endonuclease</keyword>
<dbReference type="InterPro" id="IPR021191">
    <property type="entry name" value="Restrct_endonuc_II_DpnII"/>
</dbReference>
<dbReference type="InterPro" id="IPR007637">
    <property type="entry name" value="Restrct_endonuc_II_DpnII-like"/>
</dbReference>
<keyword evidence="1 3" id="KW-0378">Hydrolase</keyword>
<organism evidence="3 4">
    <name type="scientific">Methanobrevibacter oralis</name>
    <dbReference type="NCBI Taxonomy" id="66851"/>
    <lineage>
        <taxon>Archaea</taxon>
        <taxon>Methanobacteriati</taxon>
        <taxon>Methanobacteriota</taxon>
        <taxon>Methanomada group</taxon>
        <taxon>Methanobacteria</taxon>
        <taxon>Methanobacteriales</taxon>
        <taxon>Methanobacteriaceae</taxon>
        <taxon>Methanobrevibacter</taxon>
    </lineage>
</organism>
<dbReference type="SUPFAM" id="SSF52980">
    <property type="entry name" value="Restriction endonuclease-like"/>
    <property type="match status" value="1"/>
</dbReference>
<keyword evidence="1" id="KW-0680">Restriction system</keyword>
<dbReference type="GO" id="GO:0003677">
    <property type="term" value="F:DNA binding"/>
    <property type="evidence" value="ECO:0007669"/>
    <property type="project" value="UniProtKB-UniRule"/>
</dbReference>
<dbReference type="EC" id="3.1.21.4" evidence="1"/>
<dbReference type="GO" id="GO:0009036">
    <property type="term" value="F:type II site-specific deoxyribonuclease activity"/>
    <property type="evidence" value="ECO:0007669"/>
    <property type="project" value="UniProtKB-UniRule"/>
</dbReference>
<reference evidence="4" key="1">
    <citation type="journal article" date="2016" name="Genome Announc.">
        <title>Draft Genome Sequences of Methanobrevibacter curvatus DSM11111, Methanobrevibacter cuticularis DSM11139, Methanobrevibacter filiformis DSM11501, and Methanobrevibacter oralis DSM7256.</title>
        <authorList>
            <person name="Poehlein A."/>
            <person name="Seedorf H."/>
        </authorList>
    </citation>
    <scope>NUCLEOTIDE SEQUENCE [LARGE SCALE GENOMIC DNA]</scope>
    <source>
        <strain evidence="4">DSM 7256 / JCM 30027 / ZR</strain>
    </source>
</reference>
<dbReference type="InterPro" id="IPR011335">
    <property type="entry name" value="Restrct_endonuc-II-like"/>
</dbReference>
<dbReference type="STRING" id="66851.MBORA_04320"/>
<dbReference type="PATRIC" id="fig|66851.6.peg.495"/>
<evidence type="ECO:0000259" key="2">
    <source>
        <dbReference type="Pfam" id="PF04556"/>
    </source>
</evidence>